<dbReference type="InterPro" id="IPR029063">
    <property type="entry name" value="SAM-dependent_MTases_sf"/>
</dbReference>
<dbReference type="AlphaFoldDB" id="A0A381UFU9"/>
<dbReference type="InterPro" id="IPR041698">
    <property type="entry name" value="Methyltransf_25"/>
</dbReference>
<gene>
    <name evidence="2" type="ORF">METZ01_LOCUS79926</name>
</gene>
<dbReference type="SUPFAM" id="SSF53335">
    <property type="entry name" value="S-adenosyl-L-methionine-dependent methyltransferases"/>
    <property type="match status" value="1"/>
</dbReference>
<sequence>MREYFKKIPVLVWVTNIFSSIKIIIQYSIGINVKTQDERANPSDGEWENNPWAIVFKKRCDFAKNYTHNKNVLDLCCGTGWTTFEIGKIANQVIGVDYSDEALEIARSKYGGNKITYKRMNALALEFSNESFDSIVSMEAIEHFTQQDGKKFIREAYRVLKNEGIFIGSTPQVENRNPINLLALRKIDPFHLFLYSEKILENVLLEIFNEVEVTPQKEGWLLFIARK</sequence>
<reference evidence="2" key="1">
    <citation type="submission" date="2018-05" db="EMBL/GenBank/DDBJ databases">
        <authorList>
            <person name="Lanie J.A."/>
            <person name="Ng W.-L."/>
            <person name="Kazmierczak K.M."/>
            <person name="Andrzejewski T.M."/>
            <person name="Davidsen T.M."/>
            <person name="Wayne K.J."/>
            <person name="Tettelin H."/>
            <person name="Glass J.I."/>
            <person name="Rusch D."/>
            <person name="Podicherti R."/>
            <person name="Tsui H.-C.T."/>
            <person name="Winkler M.E."/>
        </authorList>
    </citation>
    <scope>NUCLEOTIDE SEQUENCE</scope>
</reference>
<dbReference type="CDD" id="cd02440">
    <property type="entry name" value="AdoMet_MTases"/>
    <property type="match status" value="1"/>
</dbReference>
<dbReference type="Pfam" id="PF13649">
    <property type="entry name" value="Methyltransf_25"/>
    <property type="match status" value="1"/>
</dbReference>
<evidence type="ECO:0000259" key="1">
    <source>
        <dbReference type="Pfam" id="PF13649"/>
    </source>
</evidence>
<dbReference type="EMBL" id="UINC01006363">
    <property type="protein sequence ID" value="SVA27072.1"/>
    <property type="molecule type" value="Genomic_DNA"/>
</dbReference>
<protein>
    <recommendedName>
        <fullName evidence="1">Methyltransferase domain-containing protein</fullName>
    </recommendedName>
</protein>
<feature type="domain" description="Methyltransferase" evidence="1">
    <location>
        <begin position="72"/>
        <end position="164"/>
    </location>
</feature>
<accession>A0A381UFU9</accession>
<dbReference type="PANTHER" id="PTHR43591">
    <property type="entry name" value="METHYLTRANSFERASE"/>
    <property type="match status" value="1"/>
</dbReference>
<evidence type="ECO:0000313" key="2">
    <source>
        <dbReference type="EMBL" id="SVA27072.1"/>
    </source>
</evidence>
<name>A0A381UFU9_9ZZZZ</name>
<dbReference type="Gene3D" id="3.40.50.150">
    <property type="entry name" value="Vaccinia Virus protein VP39"/>
    <property type="match status" value="1"/>
</dbReference>
<proteinExistence type="predicted"/>
<organism evidence="2">
    <name type="scientific">marine metagenome</name>
    <dbReference type="NCBI Taxonomy" id="408172"/>
    <lineage>
        <taxon>unclassified sequences</taxon>
        <taxon>metagenomes</taxon>
        <taxon>ecological metagenomes</taxon>
    </lineage>
</organism>